<keyword evidence="2" id="KW-1185">Reference proteome</keyword>
<sequence>MIQQRPPRIGALRLHTDRAPLKNRLFYFFLLFFPVWPPTSFAQVPEEGWWMRPAISADRRRSLSIPPALTAAQVPANPPRSLSRLPHPRSRAALALRSCSWCCLPRMGYKANSTTTTTTTTTTDFRAPTFYRHAPLCPLATF</sequence>
<dbReference type="RefSeq" id="XP_060442222.1">
    <property type="nucleotide sequence ID" value="XM_060596156.1"/>
</dbReference>
<accession>A0AAI9ZKZ9</accession>
<evidence type="ECO:0000313" key="2">
    <source>
        <dbReference type="Proteomes" id="UP001243989"/>
    </source>
</evidence>
<proteinExistence type="predicted"/>
<dbReference type="Proteomes" id="UP001243989">
    <property type="component" value="Unassembled WGS sequence"/>
</dbReference>
<protein>
    <submittedName>
        <fullName evidence="1">Uncharacterized protein</fullName>
    </submittedName>
</protein>
<dbReference type="GeneID" id="85481018"/>
<gene>
    <name evidence="1" type="ORF">BDP81DRAFT_68781</name>
</gene>
<dbReference type="AlphaFoldDB" id="A0AAI9ZKZ9"/>
<evidence type="ECO:0000313" key="1">
    <source>
        <dbReference type="EMBL" id="KAK1633615.1"/>
    </source>
</evidence>
<dbReference type="EMBL" id="JAHMHQ010000017">
    <property type="protein sequence ID" value="KAK1633615.1"/>
    <property type="molecule type" value="Genomic_DNA"/>
</dbReference>
<reference evidence="1" key="1">
    <citation type="submission" date="2021-06" db="EMBL/GenBank/DDBJ databases">
        <title>Comparative genomics, transcriptomics and evolutionary studies reveal genomic signatures of adaptation to plant cell wall in hemibiotrophic fungi.</title>
        <authorList>
            <consortium name="DOE Joint Genome Institute"/>
            <person name="Baroncelli R."/>
            <person name="Diaz J.F."/>
            <person name="Benocci T."/>
            <person name="Peng M."/>
            <person name="Battaglia E."/>
            <person name="Haridas S."/>
            <person name="Andreopoulos W."/>
            <person name="Labutti K."/>
            <person name="Pangilinan J."/>
            <person name="Floch G.L."/>
            <person name="Makela M.R."/>
            <person name="Henrissat B."/>
            <person name="Grigoriev I.V."/>
            <person name="Crouch J.A."/>
            <person name="De Vries R.P."/>
            <person name="Sukno S.A."/>
            <person name="Thon M.R."/>
        </authorList>
    </citation>
    <scope>NUCLEOTIDE SEQUENCE</scope>
    <source>
        <strain evidence="1">CBS 102054</strain>
    </source>
</reference>
<name>A0AAI9ZKZ9_9PEZI</name>
<organism evidence="1 2">
    <name type="scientific">Colletotrichum phormii</name>
    <dbReference type="NCBI Taxonomy" id="359342"/>
    <lineage>
        <taxon>Eukaryota</taxon>
        <taxon>Fungi</taxon>
        <taxon>Dikarya</taxon>
        <taxon>Ascomycota</taxon>
        <taxon>Pezizomycotina</taxon>
        <taxon>Sordariomycetes</taxon>
        <taxon>Hypocreomycetidae</taxon>
        <taxon>Glomerellales</taxon>
        <taxon>Glomerellaceae</taxon>
        <taxon>Colletotrichum</taxon>
        <taxon>Colletotrichum acutatum species complex</taxon>
    </lineage>
</organism>
<comment type="caution">
    <text evidence="1">The sequence shown here is derived from an EMBL/GenBank/DDBJ whole genome shotgun (WGS) entry which is preliminary data.</text>
</comment>